<dbReference type="PIRSF" id="PIRSF036990">
    <property type="entry name" value="UCP036990_CBS_BON"/>
    <property type="match status" value="1"/>
</dbReference>
<dbReference type="Pfam" id="PF00571">
    <property type="entry name" value="CBS"/>
    <property type="match status" value="2"/>
</dbReference>
<evidence type="ECO:0000259" key="4">
    <source>
        <dbReference type="PROSITE" id="PS51371"/>
    </source>
</evidence>
<evidence type="ECO:0000313" key="5">
    <source>
        <dbReference type="EMBL" id="MBF9066804.1"/>
    </source>
</evidence>
<evidence type="ECO:0000256" key="1">
    <source>
        <dbReference type="ARBA" id="ARBA00023122"/>
    </source>
</evidence>
<dbReference type="EMBL" id="JADPRT010000001">
    <property type="protein sequence ID" value="MBF9066804.1"/>
    <property type="molecule type" value="Genomic_DNA"/>
</dbReference>
<dbReference type="InterPro" id="IPR051257">
    <property type="entry name" value="Diverse_CBS-Domain"/>
</dbReference>
<accession>A0A931AXR7</accession>
<name>A0A931AXR7_9ACTN</name>
<keyword evidence="1 2" id="KW-0129">CBS domain</keyword>
<feature type="domain" description="CBS" evidence="4">
    <location>
        <begin position="82"/>
        <end position="139"/>
    </location>
</feature>
<dbReference type="AlphaFoldDB" id="A0A931AXR7"/>
<organism evidence="5 6">
    <name type="scientific">Streptacidiphilus fuscans</name>
    <dbReference type="NCBI Taxonomy" id="2789292"/>
    <lineage>
        <taxon>Bacteria</taxon>
        <taxon>Bacillati</taxon>
        <taxon>Actinomycetota</taxon>
        <taxon>Actinomycetes</taxon>
        <taxon>Kitasatosporales</taxon>
        <taxon>Streptomycetaceae</taxon>
        <taxon>Streptacidiphilus</taxon>
    </lineage>
</organism>
<evidence type="ECO:0000259" key="3">
    <source>
        <dbReference type="PROSITE" id="PS50914"/>
    </source>
</evidence>
<dbReference type="Gene3D" id="3.10.580.10">
    <property type="entry name" value="CBS-domain"/>
    <property type="match status" value="1"/>
</dbReference>
<dbReference type="PROSITE" id="PS51371">
    <property type="entry name" value="CBS"/>
    <property type="match status" value="2"/>
</dbReference>
<evidence type="ECO:0000256" key="2">
    <source>
        <dbReference type="PROSITE-ProRule" id="PRU00703"/>
    </source>
</evidence>
<dbReference type="SMART" id="SM00116">
    <property type="entry name" value="CBS"/>
    <property type="match status" value="2"/>
</dbReference>
<dbReference type="InterPro" id="IPR007055">
    <property type="entry name" value="BON_dom"/>
</dbReference>
<proteinExistence type="predicted"/>
<comment type="caution">
    <text evidence="5">The sequence shown here is derived from an EMBL/GenBank/DDBJ whole genome shotgun (WGS) entry which is preliminary data.</text>
</comment>
<sequence length="207" mass="21513">MTRDVVTASARTPFKELARIMDERRISALPVLDSSGHVLGVVSEADLLLKQADRRRTLGMRAALLDPDEAARLSGEVAEELMSAPAITIGPEASVAAAARAMIRRRVKRLPVVDEDGTLLGIVSRADLLTVFLRDDAALAEEIGSALVRALGPEAVGGLTLDIDGGVVTVGGRLPDSSLIPQVGRTVSGVDGVVDVSFALTPATDGG</sequence>
<dbReference type="CDD" id="cd04586">
    <property type="entry name" value="CBS_pair_BON_assoc"/>
    <property type="match status" value="1"/>
</dbReference>
<gene>
    <name evidence="5" type="ORF">I2501_01970</name>
</gene>
<dbReference type="InterPro" id="IPR000644">
    <property type="entry name" value="CBS_dom"/>
</dbReference>
<evidence type="ECO:0000313" key="6">
    <source>
        <dbReference type="Proteomes" id="UP000657385"/>
    </source>
</evidence>
<dbReference type="Pfam" id="PF04972">
    <property type="entry name" value="BON"/>
    <property type="match status" value="1"/>
</dbReference>
<dbReference type="PANTHER" id="PTHR43080">
    <property type="entry name" value="CBS DOMAIN-CONTAINING PROTEIN CBSX3, MITOCHONDRIAL"/>
    <property type="match status" value="1"/>
</dbReference>
<reference evidence="5" key="1">
    <citation type="submission" date="2020-11" db="EMBL/GenBank/DDBJ databases">
        <title>Isolation and identification of active actinomycetes.</title>
        <authorList>
            <person name="Yu B."/>
        </authorList>
    </citation>
    <scope>NUCLEOTIDE SEQUENCE</scope>
    <source>
        <strain evidence="5">NEAU-YB345</strain>
    </source>
</reference>
<protein>
    <submittedName>
        <fullName evidence="5">CBS domain-containing protein</fullName>
    </submittedName>
</protein>
<dbReference type="SUPFAM" id="SSF54631">
    <property type="entry name" value="CBS-domain pair"/>
    <property type="match status" value="1"/>
</dbReference>
<feature type="domain" description="BON" evidence="3">
    <location>
        <begin position="135"/>
        <end position="204"/>
    </location>
</feature>
<keyword evidence="6" id="KW-1185">Reference proteome</keyword>
<dbReference type="InterPro" id="IPR046342">
    <property type="entry name" value="CBS_dom_sf"/>
</dbReference>
<dbReference type="Proteomes" id="UP000657385">
    <property type="component" value="Unassembled WGS sequence"/>
</dbReference>
<dbReference type="InterPro" id="IPR017080">
    <property type="entry name" value="UCP036990_CBS_BON"/>
</dbReference>
<feature type="domain" description="CBS" evidence="4">
    <location>
        <begin position="1"/>
        <end position="57"/>
    </location>
</feature>
<dbReference type="PANTHER" id="PTHR43080:SF29">
    <property type="entry name" value="OS02G0818000 PROTEIN"/>
    <property type="match status" value="1"/>
</dbReference>
<dbReference type="PROSITE" id="PS50914">
    <property type="entry name" value="BON"/>
    <property type="match status" value="1"/>
</dbReference>